<evidence type="ECO:0000313" key="1">
    <source>
        <dbReference type="EMBL" id="QHS84038.1"/>
    </source>
</evidence>
<organism evidence="1">
    <name type="scientific">viral metagenome</name>
    <dbReference type="NCBI Taxonomy" id="1070528"/>
    <lineage>
        <taxon>unclassified sequences</taxon>
        <taxon>metagenomes</taxon>
        <taxon>organismal metagenomes</taxon>
    </lineage>
</organism>
<sequence length="119" mass="13816">MSLINKKIKYGIKNGKVIKVYPHKISKKVGRHQYSILWKTTRKNLPGKTFHGKFYKSKKQAMNNIKKTRRNKKRVQKGGKWYDTYSHETDVGSFSGGDYAAMRDVAFGKKYIFNPPDQG</sequence>
<protein>
    <submittedName>
        <fullName evidence="1">Uncharacterized protein</fullName>
    </submittedName>
</protein>
<accession>A0A6C0AWB6</accession>
<reference evidence="1" key="1">
    <citation type="journal article" date="2020" name="Nature">
        <title>Giant virus diversity and host interactions through global metagenomics.</title>
        <authorList>
            <person name="Schulz F."/>
            <person name="Roux S."/>
            <person name="Paez-Espino D."/>
            <person name="Jungbluth S."/>
            <person name="Walsh D.A."/>
            <person name="Denef V.J."/>
            <person name="McMahon K.D."/>
            <person name="Konstantinidis K.T."/>
            <person name="Eloe-Fadrosh E.A."/>
            <person name="Kyrpides N.C."/>
            <person name="Woyke T."/>
        </authorList>
    </citation>
    <scope>NUCLEOTIDE SEQUENCE</scope>
    <source>
        <strain evidence="1">GVMAG-S-ERX555965-48</strain>
    </source>
</reference>
<dbReference type="AlphaFoldDB" id="A0A6C0AWB6"/>
<proteinExistence type="predicted"/>
<dbReference type="EMBL" id="MN738771">
    <property type="protein sequence ID" value="QHS84038.1"/>
    <property type="molecule type" value="Genomic_DNA"/>
</dbReference>
<name>A0A6C0AWB6_9ZZZZ</name>